<evidence type="ECO:0000313" key="2">
    <source>
        <dbReference type="EMBL" id="MCX2745623.1"/>
    </source>
</evidence>
<comment type="caution">
    <text evidence="2">The sequence shown here is derived from an EMBL/GenBank/DDBJ whole genome shotgun (WGS) entry which is preliminary data.</text>
</comment>
<reference evidence="2 3" key="1">
    <citation type="submission" date="2022-11" db="EMBL/GenBank/DDBJ databases">
        <title>The characterization of three novel Bacteroidetes species and genomic analysis of their roles in tidal elemental geochemical cycles.</title>
        <authorList>
            <person name="Ma K."/>
        </authorList>
    </citation>
    <scope>NUCLEOTIDE SEQUENCE [LARGE SCALE GENOMIC DNA]</scope>
    <source>
        <strain evidence="2 3">M17</strain>
    </source>
</reference>
<feature type="transmembrane region" description="Helical" evidence="1">
    <location>
        <begin position="56"/>
        <end position="73"/>
    </location>
</feature>
<feature type="transmembrane region" description="Helical" evidence="1">
    <location>
        <begin position="12"/>
        <end position="44"/>
    </location>
</feature>
<keyword evidence="3" id="KW-1185">Reference proteome</keyword>
<dbReference type="Proteomes" id="UP001209885">
    <property type="component" value="Unassembled WGS sequence"/>
</dbReference>
<evidence type="ECO:0000256" key="1">
    <source>
        <dbReference type="SAM" id="Phobius"/>
    </source>
</evidence>
<feature type="transmembrane region" description="Helical" evidence="1">
    <location>
        <begin position="106"/>
        <end position="125"/>
    </location>
</feature>
<dbReference type="EMBL" id="JAPFQN010000010">
    <property type="protein sequence ID" value="MCX2745623.1"/>
    <property type="molecule type" value="Genomic_DNA"/>
</dbReference>
<evidence type="ECO:0000313" key="3">
    <source>
        <dbReference type="Proteomes" id="UP001209885"/>
    </source>
</evidence>
<protein>
    <submittedName>
        <fullName evidence="2">Uncharacterized protein</fullName>
    </submittedName>
</protein>
<organism evidence="2 3">
    <name type="scientific">Mangrovivirga halotolerans</name>
    <dbReference type="NCBI Taxonomy" id="2993936"/>
    <lineage>
        <taxon>Bacteria</taxon>
        <taxon>Pseudomonadati</taxon>
        <taxon>Bacteroidota</taxon>
        <taxon>Cytophagia</taxon>
        <taxon>Cytophagales</taxon>
        <taxon>Mangrovivirgaceae</taxon>
        <taxon>Mangrovivirga</taxon>
    </lineage>
</organism>
<dbReference type="RefSeq" id="WP_266058221.1">
    <property type="nucleotide sequence ID" value="NZ_JAPFQN010000010.1"/>
</dbReference>
<keyword evidence="1" id="KW-0812">Transmembrane</keyword>
<keyword evidence="1" id="KW-0472">Membrane</keyword>
<sequence length="134" mass="15545">MSFKSINIIYWLTFLISIVILPLNFGLGLIAMSIIIVPVLIMHVSNGLKLKKIEKYKIAIFISTFNLLIFSLIRPDGVHAINENGLSSLLDVFHINAGYKREYENYFFIFSFILLLFQLIIELRLRKLVKNHTE</sequence>
<accession>A0ABT3RVF6</accession>
<gene>
    <name evidence="2" type="ORF">OO013_17205</name>
</gene>
<proteinExistence type="predicted"/>
<name>A0ABT3RVF6_9BACT</name>
<keyword evidence="1" id="KW-1133">Transmembrane helix</keyword>